<keyword evidence="7 9" id="KW-0460">Magnesium</keyword>
<reference evidence="12 13" key="1">
    <citation type="journal article" date="2014" name="World J. Microbiol. Biotechnol.">
        <title>Biodiversity and physiological characteristics of Antarctic and Arctic lichens-associated bacteria.</title>
        <authorList>
            <person name="Lee Y.M."/>
            <person name="Kim E.H."/>
            <person name="Lee H.K."/>
            <person name="Hong S.G."/>
        </authorList>
    </citation>
    <scope>NUCLEOTIDE SEQUENCE [LARGE SCALE GENOMIC DNA]</scope>
    <source>
        <strain evidence="12 13">PAMC 26569</strain>
    </source>
</reference>
<proteinExistence type="inferred from homology"/>
<dbReference type="Pfam" id="PF01656">
    <property type="entry name" value="CbiA"/>
    <property type="match status" value="1"/>
</dbReference>
<evidence type="ECO:0000256" key="7">
    <source>
        <dbReference type="ARBA" id="ARBA00022842"/>
    </source>
</evidence>
<comment type="catalytic activity">
    <reaction evidence="9">
        <text>cob(II)yrinate + 2 L-glutamine + 2 ATP + 2 H2O = cob(II)yrinate a,c diamide + 2 L-glutamate + 2 ADP + 2 phosphate + 2 H(+)</text>
        <dbReference type="Rhea" id="RHEA:26289"/>
        <dbReference type="ChEBI" id="CHEBI:15377"/>
        <dbReference type="ChEBI" id="CHEBI:15378"/>
        <dbReference type="ChEBI" id="CHEBI:29985"/>
        <dbReference type="ChEBI" id="CHEBI:30616"/>
        <dbReference type="ChEBI" id="CHEBI:43474"/>
        <dbReference type="ChEBI" id="CHEBI:58359"/>
        <dbReference type="ChEBI" id="CHEBI:58537"/>
        <dbReference type="ChEBI" id="CHEBI:58894"/>
        <dbReference type="ChEBI" id="CHEBI:456216"/>
        <dbReference type="EC" id="6.3.5.11"/>
    </reaction>
</comment>
<dbReference type="InterPro" id="IPR002586">
    <property type="entry name" value="CobQ/CobB/MinD/ParA_Nub-bd_dom"/>
</dbReference>
<dbReference type="NCBIfam" id="NF002204">
    <property type="entry name" value="PRK01077.1"/>
    <property type="match status" value="1"/>
</dbReference>
<evidence type="ECO:0000256" key="3">
    <source>
        <dbReference type="ARBA" id="ARBA00022573"/>
    </source>
</evidence>
<dbReference type="InterPro" id="IPR029062">
    <property type="entry name" value="Class_I_gatase-like"/>
</dbReference>
<dbReference type="NCBIfam" id="TIGR00379">
    <property type="entry name" value="cobB"/>
    <property type="match status" value="1"/>
</dbReference>
<comment type="similarity">
    <text evidence="9">Belongs to the CobB/CbiA family.</text>
</comment>
<keyword evidence="5 9" id="KW-0547">Nucleotide-binding</keyword>
<dbReference type="GO" id="GO:0042242">
    <property type="term" value="F:cobyrinic acid a,c-diamide synthase activity"/>
    <property type="evidence" value="ECO:0007669"/>
    <property type="project" value="UniProtKB-UniRule"/>
</dbReference>
<dbReference type="PANTHER" id="PTHR43873:SF1">
    <property type="entry name" value="COBYRINATE A,C-DIAMIDE SYNTHASE"/>
    <property type="match status" value="1"/>
</dbReference>
<dbReference type="SUPFAM" id="SSF52317">
    <property type="entry name" value="Class I glutamine amidotransferase-like"/>
    <property type="match status" value="1"/>
</dbReference>
<evidence type="ECO:0000313" key="12">
    <source>
        <dbReference type="EMBL" id="QKE92457.1"/>
    </source>
</evidence>
<evidence type="ECO:0000256" key="6">
    <source>
        <dbReference type="ARBA" id="ARBA00022840"/>
    </source>
</evidence>
<sequence length="434" mass="44537">MIAAPRSGSGKTTVALALIAGLRRRGVEMRAAKAGPDYIDPAFHAAASGHDSLTLDSWAMPPALLDATLGRAAKDAELLVVEASMGLFDGVEGSPGRRGRGADLAARFGLPVVLVLDVSGQSQSVAAVAHGFATFDPAVRVAGVILNRVGSPRHHAGAASALRDAGIAVLGSIPRDAALALPERHLGLVQAREHGTLPAFLDTLAAMAERDLDLGAILGLAAPSPGPADTAAGPAIPPPGQRIAVADDAAFSFLYPHLTHAWRHAGAELIRFSPLADQAPPDDCDCCWLPGGYPELHAGALSAATGFRNGLARFATTRPVHGECGGYMVLGQALTDAAGIAHPMAGLLGHVTSYAQRRMHLGYREATLLADTPLGARGRVLRGHEFHYASVTDPGDDDALADLADANGTALGPAGGRRGHVSGSFFHAIALQDA</sequence>
<evidence type="ECO:0000256" key="5">
    <source>
        <dbReference type="ARBA" id="ARBA00022741"/>
    </source>
</evidence>
<dbReference type="SUPFAM" id="SSF52540">
    <property type="entry name" value="P-loop containing nucleoside triphosphate hydrolases"/>
    <property type="match status" value="1"/>
</dbReference>
<evidence type="ECO:0000313" key="13">
    <source>
        <dbReference type="Proteomes" id="UP000500767"/>
    </source>
</evidence>
<feature type="domain" description="CobQ/CobB/MinD/ParA nucleotide binding" evidence="10">
    <location>
        <begin position="1"/>
        <end position="186"/>
    </location>
</feature>
<comment type="cofactor">
    <cofactor evidence="1 9">
        <name>Mg(2+)</name>
        <dbReference type="ChEBI" id="CHEBI:18420"/>
    </cofactor>
</comment>
<comment type="pathway">
    <text evidence="9">Cofactor biosynthesis; adenosylcobalamin biosynthesis; cob(II)yrinate a,c-diamide from sirohydrochlorin (anaerobic route): step 10/10.</text>
</comment>
<dbReference type="InterPro" id="IPR004484">
    <property type="entry name" value="CbiA/CobB_synth"/>
</dbReference>
<dbReference type="GO" id="GO:0009236">
    <property type="term" value="P:cobalamin biosynthetic process"/>
    <property type="evidence" value="ECO:0007669"/>
    <property type="project" value="UniProtKB-UniRule"/>
</dbReference>
<dbReference type="InterPro" id="IPR011698">
    <property type="entry name" value="GATase_3"/>
</dbReference>
<evidence type="ECO:0000256" key="4">
    <source>
        <dbReference type="ARBA" id="ARBA00022598"/>
    </source>
</evidence>
<comment type="miscellaneous">
    <text evidence="9">The a and c carboxylates of cobyrinate are activated for nucleophilic attack via formation of a phosphorylated intermediate by ATP. CbiA catalyzes first the amidation of the c-carboxylate, and then that of the a-carboxylate.</text>
</comment>
<evidence type="ECO:0000256" key="2">
    <source>
        <dbReference type="ARBA" id="ARBA00006205"/>
    </source>
</evidence>
<dbReference type="HAMAP" id="MF_00027">
    <property type="entry name" value="CobB_CbiA"/>
    <property type="match status" value="1"/>
</dbReference>
<evidence type="ECO:0000259" key="11">
    <source>
        <dbReference type="Pfam" id="PF07685"/>
    </source>
</evidence>
<dbReference type="EC" id="6.3.5.11" evidence="9"/>
<comment type="domain">
    <text evidence="9">Comprises of two domains. The C-terminal domain contains the binding site for glutamine and catalyzes the hydrolysis of this substrate to glutamate and ammonia. The N-terminal domain is anticipated to bind ATP and cobyrinate and catalyzes the ultimate synthesis of the diamide product. The ammonia produced via the glutaminase domain is probably translocated to the adjacent domain via a molecular tunnel, where it reacts with an activated intermediate.</text>
</comment>
<dbReference type="Proteomes" id="UP000500767">
    <property type="component" value="Chromosome"/>
</dbReference>
<feature type="domain" description="CobB/CobQ-like glutamine amidotransferase" evidence="11">
    <location>
        <begin position="242"/>
        <end position="433"/>
    </location>
</feature>
<comment type="similarity">
    <text evidence="2">Belongs to the CobB/CobQ family. CobQ subfamily.</text>
</comment>
<dbReference type="EMBL" id="CP053708">
    <property type="protein sequence ID" value="QKE92457.1"/>
    <property type="molecule type" value="Genomic_DNA"/>
</dbReference>
<dbReference type="KEGG" id="lck:HN018_05890"/>
<name>A0A6M8HWC7_9PROT</name>
<dbReference type="Pfam" id="PF07685">
    <property type="entry name" value="GATase_3"/>
    <property type="match status" value="1"/>
</dbReference>
<keyword evidence="8 9" id="KW-0315">Glutamine amidotransferase</keyword>
<comment type="function">
    <text evidence="9">Catalyzes the ATP-dependent amidation of the two carboxylate groups at positions a and c of cobyrinate, using either L-glutamine or ammonia as the nitrogen source.</text>
</comment>
<keyword evidence="6 9" id="KW-0067">ATP-binding</keyword>
<dbReference type="AlphaFoldDB" id="A0A6M8HWC7"/>
<gene>
    <name evidence="9" type="primary">cbiA</name>
    <name evidence="12" type="ORF">HN018_05890</name>
</gene>
<dbReference type="Gene3D" id="3.40.50.880">
    <property type="match status" value="1"/>
</dbReference>
<accession>A0A6M8HWC7</accession>
<evidence type="ECO:0000259" key="10">
    <source>
        <dbReference type="Pfam" id="PF01656"/>
    </source>
</evidence>
<keyword evidence="13" id="KW-1185">Reference proteome</keyword>
<feature type="site" description="Increases nucleophilicity of active site Cys" evidence="9">
    <location>
        <position position="427"/>
    </location>
</feature>
<keyword evidence="4 9" id="KW-0436">Ligase</keyword>
<dbReference type="UniPathway" id="UPA00148">
    <property type="reaction ID" value="UER00231"/>
</dbReference>
<feature type="active site" description="Nucleophile" evidence="9">
    <location>
        <position position="324"/>
    </location>
</feature>
<protein>
    <recommendedName>
        <fullName evidence="9">Cobyrinate a,c-diamide synthase</fullName>
        <ecNumber evidence="9">6.3.5.11</ecNumber>
    </recommendedName>
    <alternativeName>
        <fullName evidence="9">Cobyrinic acid a,c-diamide synthetase</fullName>
    </alternativeName>
</protein>
<keyword evidence="3 9" id="KW-0169">Cobalamin biosynthesis</keyword>
<evidence type="ECO:0000256" key="9">
    <source>
        <dbReference type="HAMAP-Rule" id="MF_00027"/>
    </source>
</evidence>
<evidence type="ECO:0000256" key="1">
    <source>
        <dbReference type="ARBA" id="ARBA00001946"/>
    </source>
</evidence>
<organism evidence="12 13">
    <name type="scientific">Lichenicola cladoniae</name>
    <dbReference type="NCBI Taxonomy" id="1484109"/>
    <lineage>
        <taxon>Bacteria</taxon>
        <taxon>Pseudomonadati</taxon>
        <taxon>Pseudomonadota</taxon>
        <taxon>Alphaproteobacteria</taxon>
        <taxon>Acetobacterales</taxon>
        <taxon>Acetobacteraceae</taxon>
        <taxon>Lichenicola</taxon>
    </lineage>
</organism>
<dbReference type="PROSITE" id="PS51274">
    <property type="entry name" value="GATASE_COBBQ"/>
    <property type="match status" value="1"/>
</dbReference>
<dbReference type="Gene3D" id="3.40.50.300">
    <property type="entry name" value="P-loop containing nucleotide triphosphate hydrolases"/>
    <property type="match status" value="1"/>
</dbReference>
<dbReference type="PANTHER" id="PTHR43873">
    <property type="entry name" value="COBYRINATE A,C-DIAMIDE SYNTHASE"/>
    <property type="match status" value="1"/>
</dbReference>
<dbReference type="GO" id="GO:0005524">
    <property type="term" value="F:ATP binding"/>
    <property type="evidence" value="ECO:0007669"/>
    <property type="project" value="UniProtKB-UniRule"/>
</dbReference>
<dbReference type="InterPro" id="IPR027417">
    <property type="entry name" value="P-loop_NTPase"/>
</dbReference>
<evidence type="ECO:0000256" key="8">
    <source>
        <dbReference type="ARBA" id="ARBA00022962"/>
    </source>
</evidence>